<gene>
    <name evidence="3" type="ORF">XENOCAPTIV_024115</name>
</gene>
<feature type="coiled-coil region" evidence="1">
    <location>
        <begin position="110"/>
        <end position="144"/>
    </location>
</feature>
<feature type="region of interest" description="Disordered" evidence="2">
    <location>
        <begin position="14"/>
        <end position="36"/>
    </location>
</feature>
<keyword evidence="1" id="KW-0175">Coiled coil</keyword>
<protein>
    <recommendedName>
        <fullName evidence="5">Serologically defined colon cancer antigen 8</fullName>
    </recommendedName>
</protein>
<keyword evidence="4" id="KW-1185">Reference proteome</keyword>
<dbReference type="Pfam" id="PF15964">
    <property type="entry name" value="CCCAP"/>
    <property type="match status" value="2"/>
</dbReference>
<dbReference type="PANTHER" id="PTHR34343:SF1">
    <property type="entry name" value="SEROLOGICALLY DEFINED COLON CANCER ANTIGEN 8"/>
    <property type="match status" value="1"/>
</dbReference>
<evidence type="ECO:0000313" key="4">
    <source>
        <dbReference type="Proteomes" id="UP001434883"/>
    </source>
</evidence>
<dbReference type="PANTHER" id="PTHR34343">
    <property type="entry name" value="SEROLOGICALLY DEFINED COLON CANCER ANTIGEN 8"/>
    <property type="match status" value="1"/>
</dbReference>
<feature type="non-terminal residue" evidence="3">
    <location>
        <position position="249"/>
    </location>
</feature>
<evidence type="ECO:0000256" key="2">
    <source>
        <dbReference type="SAM" id="MobiDB-lite"/>
    </source>
</evidence>
<feature type="non-terminal residue" evidence="3">
    <location>
        <position position="1"/>
    </location>
</feature>
<name>A0ABV0RC46_9TELE</name>
<dbReference type="Proteomes" id="UP001434883">
    <property type="component" value="Unassembled WGS sequence"/>
</dbReference>
<proteinExistence type="predicted"/>
<dbReference type="InterPro" id="IPR031887">
    <property type="entry name" value="SDCCAG8"/>
</dbReference>
<accession>A0ABV0RC46</accession>
<reference evidence="3 4" key="1">
    <citation type="submission" date="2021-06" db="EMBL/GenBank/DDBJ databases">
        <authorList>
            <person name="Palmer J.M."/>
        </authorList>
    </citation>
    <scope>NUCLEOTIDE SEQUENCE [LARGE SCALE GENOMIC DNA]</scope>
    <source>
        <strain evidence="3 4">XC_2019</strain>
        <tissue evidence="3">Muscle</tissue>
    </source>
</reference>
<organism evidence="3 4">
    <name type="scientific">Xenoophorus captivus</name>
    <dbReference type="NCBI Taxonomy" id="1517983"/>
    <lineage>
        <taxon>Eukaryota</taxon>
        <taxon>Metazoa</taxon>
        <taxon>Chordata</taxon>
        <taxon>Craniata</taxon>
        <taxon>Vertebrata</taxon>
        <taxon>Euteleostomi</taxon>
        <taxon>Actinopterygii</taxon>
        <taxon>Neopterygii</taxon>
        <taxon>Teleostei</taxon>
        <taxon>Neoteleostei</taxon>
        <taxon>Acanthomorphata</taxon>
        <taxon>Ovalentaria</taxon>
        <taxon>Atherinomorphae</taxon>
        <taxon>Cyprinodontiformes</taxon>
        <taxon>Goodeidae</taxon>
        <taxon>Xenoophorus</taxon>
    </lineage>
</organism>
<dbReference type="EMBL" id="JAHRIN010039179">
    <property type="protein sequence ID" value="MEQ2205057.1"/>
    <property type="molecule type" value="Genomic_DNA"/>
</dbReference>
<evidence type="ECO:0000313" key="3">
    <source>
        <dbReference type="EMBL" id="MEQ2205057.1"/>
    </source>
</evidence>
<evidence type="ECO:0000256" key="1">
    <source>
        <dbReference type="SAM" id="Coils"/>
    </source>
</evidence>
<comment type="caution">
    <text evidence="3">The sequence shown here is derived from an EMBL/GenBank/DDBJ whole genome shotgun (WGS) entry which is preliminary data.</text>
</comment>
<sequence>NQLKSLLLKQCREIPTPLSPSEKRSPSKRVQQEGRPSLPALQDLVPLSYDQSEYIQHLEAEVKFCKEELQGLKHRIRVVVVENEKLQSELKSKVHNSSLIASKTDHNTWRNDLEQLKGIHQAQIESLEAQVISLRMDLSVSQKECEEVKVRLRHKEKQVAEALPADGAPRVAGLCLQCAQHEAVLAGTHANLHVQAIDRLTKERDELLAALCAVRVSQQEAQQREWSACLQVKQAVEMAEEANLQKARV</sequence>
<evidence type="ECO:0008006" key="5">
    <source>
        <dbReference type="Google" id="ProtNLM"/>
    </source>
</evidence>